<sequence length="132" mass="13801">MGAMSNYLEAALLNAVFRNTAYTSPSTVYLALYTSDPTEADTGTEVTGGAYVRQSVAFSAPTQVSNKATISNSADVTFPVATAAWGTVTHIGLRSAVTGGNLLYYGPVSNARSILANDQLKFLAGELVLDLD</sequence>
<organism evidence="1 2">
    <name type="scientific">Paenibacillus agaridevorans</name>
    <dbReference type="NCBI Taxonomy" id="171404"/>
    <lineage>
        <taxon>Bacteria</taxon>
        <taxon>Bacillati</taxon>
        <taxon>Bacillota</taxon>
        <taxon>Bacilli</taxon>
        <taxon>Bacillales</taxon>
        <taxon>Paenibacillaceae</taxon>
        <taxon>Paenibacillus</taxon>
    </lineage>
</organism>
<accession>A0A2R5ESH5</accession>
<name>A0A2R5ESH5_9BACL</name>
<keyword evidence="2" id="KW-1185">Reference proteome</keyword>
<dbReference type="AlphaFoldDB" id="A0A2R5ESH5"/>
<comment type="caution">
    <text evidence="1">The sequence shown here is derived from an EMBL/GenBank/DDBJ whole genome shotgun (WGS) entry which is preliminary data.</text>
</comment>
<evidence type="ECO:0000313" key="1">
    <source>
        <dbReference type="EMBL" id="GBG09517.1"/>
    </source>
</evidence>
<dbReference type="EMBL" id="BDQX01000231">
    <property type="protein sequence ID" value="GBG09517.1"/>
    <property type="molecule type" value="Genomic_DNA"/>
</dbReference>
<dbReference type="InterPro" id="IPR056908">
    <property type="entry name" value="Gp80-like"/>
</dbReference>
<dbReference type="Proteomes" id="UP000245202">
    <property type="component" value="Unassembled WGS sequence"/>
</dbReference>
<reference evidence="1 2" key="1">
    <citation type="submission" date="2017-08" db="EMBL/GenBank/DDBJ databases">
        <title>Substantial Increase in Enzyme Production by Combined Drug-Resistance Mutations in Paenibacillus agaridevorans.</title>
        <authorList>
            <person name="Tanaka Y."/>
            <person name="Funane K."/>
            <person name="Hosaka T."/>
            <person name="Shiwa Y."/>
            <person name="Fujita N."/>
            <person name="Miyazaki T."/>
            <person name="Yoshikawa H."/>
            <person name="Murakami K."/>
            <person name="Kasahara K."/>
            <person name="Inaoka T."/>
            <person name="Hiraga Y."/>
            <person name="Ochi K."/>
        </authorList>
    </citation>
    <scope>NUCLEOTIDE SEQUENCE [LARGE SCALE GENOMIC DNA]</scope>
    <source>
        <strain evidence="1 2">T-3040</strain>
    </source>
</reference>
<dbReference type="RefSeq" id="WP_258235083.1">
    <property type="nucleotide sequence ID" value="NZ_BDQX01000231.1"/>
</dbReference>
<dbReference type="Pfam" id="PF23140">
    <property type="entry name" value="Gp80"/>
    <property type="match status" value="1"/>
</dbReference>
<evidence type="ECO:0000313" key="2">
    <source>
        <dbReference type="Proteomes" id="UP000245202"/>
    </source>
</evidence>
<protein>
    <submittedName>
        <fullName evidence="1">Uncharacterized protein</fullName>
    </submittedName>
</protein>
<proteinExistence type="predicted"/>
<gene>
    <name evidence="1" type="ORF">PAT3040_04167</name>
</gene>